<keyword evidence="3" id="KW-1185">Reference proteome</keyword>
<feature type="compositionally biased region" description="Basic and acidic residues" evidence="1">
    <location>
        <begin position="79"/>
        <end position="88"/>
    </location>
</feature>
<protein>
    <submittedName>
        <fullName evidence="2">Uncharacterized protein</fullName>
    </submittedName>
</protein>
<proteinExistence type="predicted"/>
<dbReference type="AlphaFoldDB" id="A0ABD2NXE8"/>
<dbReference type="EMBL" id="JABFTP020000144">
    <property type="protein sequence ID" value="KAL3283274.1"/>
    <property type="molecule type" value="Genomic_DNA"/>
</dbReference>
<evidence type="ECO:0000313" key="3">
    <source>
        <dbReference type="Proteomes" id="UP001516400"/>
    </source>
</evidence>
<dbReference type="Proteomes" id="UP001516400">
    <property type="component" value="Unassembled WGS sequence"/>
</dbReference>
<evidence type="ECO:0000256" key="1">
    <source>
        <dbReference type="SAM" id="MobiDB-lite"/>
    </source>
</evidence>
<name>A0ABD2NXE8_9CUCU</name>
<gene>
    <name evidence="2" type="ORF">HHI36_006423</name>
</gene>
<comment type="caution">
    <text evidence="2">The sequence shown here is derived from an EMBL/GenBank/DDBJ whole genome shotgun (WGS) entry which is preliminary data.</text>
</comment>
<accession>A0ABD2NXE8</accession>
<sequence>MDVKLESKNKVVTHLESIIEHQKTIIDHQETKNLDVNKLLLQLNIATLSRPPKSLGNKSKWKQHNSTTTNSRYGKSHPQSKEQAKSENIVRGREVSSSFVCSHRKAWLYLEKAGLDTTEEMVKEHLRNKFLGKTFTVEKLPGRDSATSCYFIVEADSDLMEELYKAEN</sequence>
<reference evidence="2 3" key="1">
    <citation type="journal article" date="2021" name="BMC Biol.">
        <title>Horizontally acquired antibacterial genes associated with adaptive radiation of ladybird beetles.</title>
        <authorList>
            <person name="Li H.S."/>
            <person name="Tang X.F."/>
            <person name="Huang Y.H."/>
            <person name="Xu Z.Y."/>
            <person name="Chen M.L."/>
            <person name="Du X.Y."/>
            <person name="Qiu B.Y."/>
            <person name="Chen P.T."/>
            <person name="Zhang W."/>
            <person name="Slipinski A."/>
            <person name="Escalona H.E."/>
            <person name="Waterhouse R.M."/>
            <person name="Zwick A."/>
            <person name="Pang H."/>
        </authorList>
    </citation>
    <scope>NUCLEOTIDE SEQUENCE [LARGE SCALE GENOMIC DNA]</scope>
    <source>
        <strain evidence="2">SYSU2018</strain>
    </source>
</reference>
<feature type="region of interest" description="Disordered" evidence="1">
    <location>
        <begin position="51"/>
        <end position="88"/>
    </location>
</feature>
<feature type="compositionally biased region" description="Polar residues" evidence="1">
    <location>
        <begin position="64"/>
        <end position="73"/>
    </location>
</feature>
<evidence type="ECO:0000313" key="2">
    <source>
        <dbReference type="EMBL" id="KAL3283274.1"/>
    </source>
</evidence>
<organism evidence="2 3">
    <name type="scientific">Cryptolaemus montrouzieri</name>
    <dbReference type="NCBI Taxonomy" id="559131"/>
    <lineage>
        <taxon>Eukaryota</taxon>
        <taxon>Metazoa</taxon>
        <taxon>Ecdysozoa</taxon>
        <taxon>Arthropoda</taxon>
        <taxon>Hexapoda</taxon>
        <taxon>Insecta</taxon>
        <taxon>Pterygota</taxon>
        <taxon>Neoptera</taxon>
        <taxon>Endopterygota</taxon>
        <taxon>Coleoptera</taxon>
        <taxon>Polyphaga</taxon>
        <taxon>Cucujiformia</taxon>
        <taxon>Coccinelloidea</taxon>
        <taxon>Coccinellidae</taxon>
        <taxon>Scymninae</taxon>
        <taxon>Scymnini</taxon>
        <taxon>Cryptolaemus</taxon>
    </lineage>
</organism>